<comment type="caution">
    <text evidence="3">The sequence shown here is derived from an EMBL/GenBank/DDBJ whole genome shotgun (WGS) entry which is preliminary data.</text>
</comment>
<protein>
    <submittedName>
        <fullName evidence="3">Cysteine protease</fullName>
    </submittedName>
</protein>
<dbReference type="AlphaFoldDB" id="A0A7C5ENG3"/>
<reference evidence="3" key="1">
    <citation type="journal article" date="2020" name="mSystems">
        <title>Genome- and Community-Level Interaction Insights into Carbon Utilization and Element Cycling Functions of Hydrothermarchaeota in Hydrothermal Sediment.</title>
        <authorList>
            <person name="Zhou Z."/>
            <person name="Liu Y."/>
            <person name="Xu W."/>
            <person name="Pan J."/>
            <person name="Luo Z.H."/>
            <person name="Li M."/>
        </authorList>
    </citation>
    <scope>NUCLEOTIDE SEQUENCE [LARGE SCALE GENOMIC DNA]</scope>
    <source>
        <strain evidence="3">SpSt-853</strain>
    </source>
</reference>
<accession>A0A7C5ENG3</accession>
<gene>
    <name evidence="3" type="ORF">ENW48_01825</name>
</gene>
<organism evidence="3">
    <name type="scientific">Desulfobacca acetoxidans</name>
    <dbReference type="NCBI Taxonomy" id="60893"/>
    <lineage>
        <taxon>Bacteria</taxon>
        <taxon>Pseudomonadati</taxon>
        <taxon>Thermodesulfobacteriota</taxon>
        <taxon>Desulfobaccia</taxon>
        <taxon>Desulfobaccales</taxon>
        <taxon>Desulfobaccaceae</taxon>
        <taxon>Desulfobacca</taxon>
    </lineage>
</organism>
<dbReference type="Pfam" id="PF00112">
    <property type="entry name" value="Peptidase_C1"/>
    <property type="match status" value="1"/>
</dbReference>
<keyword evidence="3" id="KW-0378">Hydrolase</keyword>
<feature type="domain" description="Peptidase C1A papain C-terminal" evidence="2">
    <location>
        <begin position="57"/>
        <end position="279"/>
    </location>
</feature>
<evidence type="ECO:0000313" key="3">
    <source>
        <dbReference type="EMBL" id="HGZ10941.1"/>
    </source>
</evidence>
<dbReference type="GO" id="GO:0006508">
    <property type="term" value="P:proteolysis"/>
    <property type="evidence" value="ECO:0007669"/>
    <property type="project" value="UniProtKB-KW"/>
</dbReference>
<dbReference type="GO" id="GO:0008234">
    <property type="term" value="F:cysteine-type peptidase activity"/>
    <property type="evidence" value="ECO:0007669"/>
    <property type="project" value="InterPro"/>
</dbReference>
<dbReference type="InterPro" id="IPR038765">
    <property type="entry name" value="Papain-like_cys_pep_sf"/>
</dbReference>
<keyword evidence="3" id="KW-0645">Protease</keyword>
<sequence length="302" mass="34009">MPENRQKGMGWLRDYPDFRDYSPYLDILPSRLKALGQTKSIRQMLAQVGVAEPAAKLPAGVDLREYCSPIEDQGPLGSCTAHAGVALVEYFERRAFGRHLDASRLFLYKTTRNLLHWSGDTGAFLRTTMGALVLFGVPPEEYWPYRVDNFDQEPPAFCYAFAQNYQALSYYRLSPPGTSPAELLKRVKTHLAAGLPSMFGFSVFSSYVQAQETGRIPFPGQGEKLVGGHAVMAVGYDDRLDIDNRPQGPRTTGALLIRNSWGTAWGEQGYGWLPYEYVLKGLATDWWSLLRNEWVDTGEFRM</sequence>
<dbReference type="InterPro" id="IPR025660">
    <property type="entry name" value="Pept_his_AS"/>
</dbReference>
<dbReference type="InterPro" id="IPR013128">
    <property type="entry name" value="Peptidase_C1A"/>
</dbReference>
<proteinExistence type="inferred from homology"/>
<evidence type="ECO:0000256" key="1">
    <source>
        <dbReference type="ARBA" id="ARBA00008455"/>
    </source>
</evidence>
<dbReference type="Gene3D" id="3.90.70.10">
    <property type="entry name" value="Cysteine proteinases"/>
    <property type="match status" value="1"/>
</dbReference>
<dbReference type="EMBL" id="DTKJ01000015">
    <property type="protein sequence ID" value="HGZ10941.1"/>
    <property type="molecule type" value="Genomic_DNA"/>
</dbReference>
<dbReference type="InterPro" id="IPR000668">
    <property type="entry name" value="Peptidase_C1A_C"/>
</dbReference>
<dbReference type="SUPFAM" id="SSF54001">
    <property type="entry name" value="Cysteine proteinases"/>
    <property type="match status" value="1"/>
</dbReference>
<name>A0A7C5ENG3_9BACT</name>
<dbReference type="PANTHER" id="PTHR12411">
    <property type="entry name" value="CYSTEINE PROTEASE FAMILY C1-RELATED"/>
    <property type="match status" value="1"/>
</dbReference>
<evidence type="ECO:0000259" key="2">
    <source>
        <dbReference type="SMART" id="SM00645"/>
    </source>
</evidence>
<dbReference type="CDD" id="cd02619">
    <property type="entry name" value="Peptidase_C1"/>
    <property type="match status" value="1"/>
</dbReference>
<dbReference type="PROSITE" id="PS00639">
    <property type="entry name" value="THIOL_PROTEASE_HIS"/>
    <property type="match status" value="1"/>
</dbReference>
<dbReference type="SMART" id="SM00645">
    <property type="entry name" value="Pept_C1"/>
    <property type="match status" value="1"/>
</dbReference>
<comment type="similarity">
    <text evidence="1">Belongs to the peptidase C1 family.</text>
</comment>